<comment type="caution">
    <text evidence="1">The sequence shown here is derived from an EMBL/GenBank/DDBJ whole genome shotgun (WGS) entry which is preliminary data.</text>
</comment>
<keyword evidence="3" id="KW-1185">Reference proteome</keyword>
<sequence>MSKDGLRTIDAQYIHDRNFEKCTRITDDYMIDHFLKGDVLDFMLKIWNNTNADPVRLSFGCLPVLAHLSNESLLFNLPEKSAKTTTLFSFYVAESGLLLMLRRRSVLFIAPEGDRILGEVKFWNPSDSSGDDKASVLIEGWDGISRMSKVTSGSGPKQILNKSLSSLLATTGRRFPDLLKSLSYEFCHCWDTFFKNQGCRRVATYLKMIPKQESEQAFGTLLEDRLGWKMEDYYELFKS</sequence>
<evidence type="ECO:0000313" key="3">
    <source>
        <dbReference type="Proteomes" id="UP000663829"/>
    </source>
</evidence>
<reference evidence="1" key="1">
    <citation type="submission" date="2021-02" db="EMBL/GenBank/DDBJ databases">
        <authorList>
            <person name="Nowell W R."/>
        </authorList>
    </citation>
    <scope>NUCLEOTIDE SEQUENCE</scope>
</reference>
<evidence type="ECO:0000313" key="2">
    <source>
        <dbReference type="EMBL" id="CAF4329506.1"/>
    </source>
</evidence>
<dbReference type="EMBL" id="CAJOBC010085317">
    <property type="protein sequence ID" value="CAF4329506.1"/>
    <property type="molecule type" value="Genomic_DNA"/>
</dbReference>
<dbReference type="AlphaFoldDB" id="A0A815Q5A3"/>
<proteinExistence type="predicted"/>
<name>A0A815Q5A3_9BILA</name>
<protein>
    <submittedName>
        <fullName evidence="1">Uncharacterized protein</fullName>
    </submittedName>
</protein>
<gene>
    <name evidence="1" type="ORF">GPM918_LOCUS34992</name>
    <name evidence="2" type="ORF">SRO942_LOCUS35705</name>
</gene>
<organism evidence="1 3">
    <name type="scientific">Didymodactylos carnosus</name>
    <dbReference type="NCBI Taxonomy" id="1234261"/>
    <lineage>
        <taxon>Eukaryota</taxon>
        <taxon>Metazoa</taxon>
        <taxon>Spiralia</taxon>
        <taxon>Gnathifera</taxon>
        <taxon>Rotifera</taxon>
        <taxon>Eurotatoria</taxon>
        <taxon>Bdelloidea</taxon>
        <taxon>Philodinida</taxon>
        <taxon>Philodinidae</taxon>
        <taxon>Didymodactylos</taxon>
    </lineage>
</organism>
<evidence type="ECO:0000313" key="1">
    <source>
        <dbReference type="EMBL" id="CAF1458494.1"/>
    </source>
</evidence>
<accession>A0A815Q5A3</accession>
<dbReference type="EMBL" id="CAJNOQ010019864">
    <property type="protein sequence ID" value="CAF1458494.1"/>
    <property type="molecule type" value="Genomic_DNA"/>
</dbReference>
<dbReference type="Proteomes" id="UP000663829">
    <property type="component" value="Unassembled WGS sequence"/>
</dbReference>
<dbReference type="Proteomes" id="UP000681722">
    <property type="component" value="Unassembled WGS sequence"/>
</dbReference>